<dbReference type="EMBL" id="KQ982130">
    <property type="protein sequence ID" value="KYQ59852.1"/>
    <property type="molecule type" value="Genomic_DNA"/>
</dbReference>
<organism evidence="1 2">
    <name type="scientific">Mycetomoellerius zeteki</name>
    <dbReference type="NCBI Taxonomy" id="64791"/>
    <lineage>
        <taxon>Eukaryota</taxon>
        <taxon>Metazoa</taxon>
        <taxon>Ecdysozoa</taxon>
        <taxon>Arthropoda</taxon>
        <taxon>Hexapoda</taxon>
        <taxon>Insecta</taxon>
        <taxon>Pterygota</taxon>
        <taxon>Neoptera</taxon>
        <taxon>Endopterygota</taxon>
        <taxon>Hymenoptera</taxon>
        <taxon>Apocrita</taxon>
        <taxon>Aculeata</taxon>
        <taxon>Formicoidea</taxon>
        <taxon>Formicidae</taxon>
        <taxon>Myrmicinae</taxon>
        <taxon>Mycetomoellerius</taxon>
    </lineage>
</organism>
<dbReference type="Proteomes" id="UP000075809">
    <property type="component" value="Unassembled WGS sequence"/>
</dbReference>
<feature type="non-terminal residue" evidence="1">
    <location>
        <position position="1"/>
    </location>
</feature>
<evidence type="ECO:0000313" key="1">
    <source>
        <dbReference type="EMBL" id="KYQ59852.1"/>
    </source>
</evidence>
<evidence type="ECO:0000313" key="2">
    <source>
        <dbReference type="Proteomes" id="UP000075809"/>
    </source>
</evidence>
<sequence>EKNKKPKSKTKSSKEVASASILLVSKEPRKAVCIFCKSSHESLACEKAHVAGKLMTDQKHNLKNELTACETHLGWTVMGKLPKVSSKPDTATMVTTLFVQEASPSDL</sequence>
<name>A0A151XHG9_9HYME</name>
<keyword evidence="2" id="KW-1185">Reference proteome</keyword>
<gene>
    <name evidence="1" type="ORF">ALC60_01240</name>
</gene>
<accession>A0A151XHG9</accession>
<proteinExistence type="predicted"/>
<dbReference type="STRING" id="64791.A0A151XHG9"/>
<dbReference type="AlphaFoldDB" id="A0A151XHG9"/>
<reference evidence="1" key="1">
    <citation type="submission" date="2015-09" db="EMBL/GenBank/DDBJ databases">
        <title>Trachymyrmex zeteki WGS genome.</title>
        <authorList>
            <person name="Nygaard S."/>
            <person name="Hu H."/>
            <person name="Boomsma J."/>
            <person name="Zhang G."/>
        </authorList>
    </citation>
    <scope>NUCLEOTIDE SEQUENCE [LARGE SCALE GENOMIC DNA]</scope>
    <source>
        <strain evidence="1">Tzet28-1</strain>
        <tissue evidence="1">Whole body</tissue>
    </source>
</reference>
<protein>
    <submittedName>
        <fullName evidence="1">Uncharacterized protein</fullName>
    </submittedName>
</protein>